<dbReference type="InterPro" id="IPR001387">
    <property type="entry name" value="Cro/C1-type_HTH"/>
</dbReference>
<reference evidence="5" key="1">
    <citation type="submission" date="2016-11" db="EMBL/GenBank/DDBJ databases">
        <authorList>
            <person name="Varghese N."/>
            <person name="Submissions S."/>
        </authorList>
    </citation>
    <scope>NUCLEOTIDE SEQUENCE [LARGE SCALE GENOMIC DNA]</scope>
    <source>
        <strain evidence="5">DSM 17963</strain>
    </source>
</reference>
<evidence type="ECO:0000313" key="4">
    <source>
        <dbReference type="EMBL" id="SHH72749.1"/>
    </source>
</evidence>
<dbReference type="SMART" id="SM00530">
    <property type="entry name" value="HTH_XRE"/>
    <property type="match status" value="1"/>
</dbReference>
<protein>
    <submittedName>
        <fullName evidence="4">DNA-binding transcriptional regulator, XRE-family HTH domain</fullName>
    </submittedName>
</protein>
<organism evidence="4 5">
    <name type="scientific">Flavobacterium defluvii</name>
    <dbReference type="NCBI Taxonomy" id="370979"/>
    <lineage>
        <taxon>Bacteria</taxon>
        <taxon>Pseudomonadati</taxon>
        <taxon>Bacteroidota</taxon>
        <taxon>Flavobacteriia</taxon>
        <taxon>Flavobacteriales</taxon>
        <taxon>Flavobacteriaceae</taxon>
        <taxon>Flavobacterium</taxon>
    </lineage>
</organism>
<evidence type="ECO:0000259" key="3">
    <source>
        <dbReference type="PROSITE" id="PS50943"/>
    </source>
</evidence>
<dbReference type="EMBL" id="FQWC01000010">
    <property type="protein sequence ID" value="SHH72749.1"/>
    <property type="molecule type" value="Genomic_DNA"/>
</dbReference>
<keyword evidence="2" id="KW-0175">Coiled coil</keyword>
<dbReference type="Proteomes" id="UP000184071">
    <property type="component" value="Unassembled WGS sequence"/>
</dbReference>
<dbReference type="PANTHER" id="PTHR46558">
    <property type="entry name" value="TRACRIPTIONAL REGULATORY PROTEIN-RELATED-RELATED"/>
    <property type="match status" value="1"/>
</dbReference>
<evidence type="ECO:0000256" key="2">
    <source>
        <dbReference type="SAM" id="Coils"/>
    </source>
</evidence>
<feature type="domain" description="HTH cro/C1-type" evidence="3">
    <location>
        <begin position="39"/>
        <end position="93"/>
    </location>
</feature>
<keyword evidence="5" id="KW-1185">Reference proteome</keyword>
<dbReference type="PROSITE" id="PS50943">
    <property type="entry name" value="HTH_CROC1"/>
    <property type="match status" value="1"/>
</dbReference>
<evidence type="ECO:0000256" key="1">
    <source>
        <dbReference type="ARBA" id="ARBA00023125"/>
    </source>
</evidence>
<gene>
    <name evidence="4" type="ORF">SAMN05443663_110107</name>
</gene>
<dbReference type="GO" id="GO:0003677">
    <property type="term" value="F:DNA binding"/>
    <property type="evidence" value="ECO:0007669"/>
    <property type="project" value="UniProtKB-KW"/>
</dbReference>
<feature type="coiled-coil region" evidence="2">
    <location>
        <begin position="127"/>
        <end position="155"/>
    </location>
</feature>
<dbReference type="Pfam" id="PF01381">
    <property type="entry name" value="HTH_3"/>
    <property type="match status" value="1"/>
</dbReference>
<keyword evidence="1 4" id="KW-0238">DNA-binding</keyword>
<sequence>MIPNKRYSCNAPLSLVAAVSAIHAPPQIKLMATSIKNKIKSIRELKNYTQEYMADQLGVTQAGYSKIEKGRTILSYVKLVEIARILEVSVEDIISFDSQRYFNNINTVKGNSNNGSILINSNNDEALKELYEDKIKLLEKLLNKTEEELNLYKKKFGHL</sequence>
<name>A0A1M5VBW1_9FLAO</name>
<dbReference type="SUPFAM" id="SSF47413">
    <property type="entry name" value="lambda repressor-like DNA-binding domains"/>
    <property type="match status" value="1"/>
</dbReference>
<dbReference type="Gene3D" id="1.10.260.40">
    <property type="entry name" value="lambda repressor-like DNA-binding domains"/>
    <property type="match status" value="1"/>
</dbReference>
<dbReference type="STRING" id="370979.SAMN05443663_110107"/>
<evidence type="ECO:0000313" key="5">
    <source>
        <dbReference type="Proteomes" id="UP000184071"/>
    </source>
</evidence>
<dbReference type="InterPro" id="IPR010982">
    <property type="entry name" value="Lambda_DNA-bd_dom_sf"/>
</dbReference>
<proteinExistence type="predicted"/>
<dbReference type="CDD" id="cd00093">
    <property type="entry name" value="HTH_XRE"/>
    <property type="match status" value="1"/>
</dbReference>
<dbReference type="AlphaFoldDB" id="A0A1M5VBW1"/>
<accession>A0A1M5VBW1</accession>
<dbReference type="PANTHER" id="PTHR46558:SF11">
    <property type="entry name" value="HTH-TYPE TRANSCRIPTIONAL REGULATOR XRE"/>
    <property type="match status" value="1"/>
</dbReference>